<dbReference type="Gene3D" id="3.40.50.2000">
    <property type="entry name" value="Glycogen Phosphorylase B"/>
    <property type="match status" value="1"/>
</dbReference>
<evidence type="ECO:0000313" key="3">
    <source>
        <dbReference type="Proteomes" id="UP000215914"/>
    </source>
</evidence>
<dbReference type="AlphaFoldDB" id="A0A251THK5"/>
<accession>A0A251THK5</accession>
<dbReference type="Gramene" id="mRNA:HanXRQr2_Chr10g0434191">
    <property type="protein sequence ID" value="CDS:HanXRQr2_Chr10g0434191.1"/>
    <property type="gene ID" value="HanXRQr2_Chr10g0434191"/>
</dbReference>
<keyword evidence="2" id="KW-0808">Transferase</keyword>
<reference evidence="1 3" key="1">
    <citation type="journal article" date="2017" name="Nature">
        <title>The sunflower genome provides insights into oil metabolism, flowering and Asterid evolution.</title>
        <authorList>
            <person name="Badouin H."/>
            <person name="Gouzy J."/>
            <person name="Grassa C.J."/>
            <person name="Murat F."/>
            <person name="Staton S.E."/>
            <person name="Cottret L."/>
            <person name="Lelandais-Briere C."/>
            <person name="Owens G.L."/>
            <person name="Carrere S."/>
            <person name="Mayjonade B."/>
            <person name="Legrand L."/>
            <person name="Gill N."/>
            <person name="Kane N.C."/>
            <person name="Bowers J.E."/>
            <person name="Hubner S."/>
            <person name="Bellec A."/>
            <person name="Berard A."/>
            <person name="Berges H."/>
            <person name="Blanchet N."/>
            <person name="Boniface M.C."/>
            <person name="Brunel D."/>
            <person name="Catrice O."/>
            <person name="Chaidir N."/>
            <person name="Claudel C."/>
            <person name="Donnadieu C."/>
            <person name="Faraut T."/>
            <person name="Fievet G."/>
            <person name="Helmstetter N."/>
            <person name="King M."/>
            <person name="Knapp S.J."/>
            <person name="Lai Z."/>
            <person name="Le Paslier M.C."/>
            <person name="Lippi Y."/>
            <person name="Lorenzon L."/>
            <person name="Mandel J.R."/>
            <person name="Marage G."/>
            <person name="Marchand G."/>
            <person name="Marquand E."/>
            <person name="Bret-Mestries E."/>
            <person name="Morien E."/>
            <person name="Nambeesan S."/>
            <person name="Nguyen T."/>
            <person name="Pegot-Espagnet P."/>
            <person name="Pouilly N."/>
            <person name="Raftis F."/>
            <person name="Sallet E."/>
            <person name="Schiex T."/>
            <person name="Thomas J."/>
            <person name="Vandecasteele C."/>
            <person name="Vares D."/>
            <person name="Vear F."/>
            <person name="Vautrin S."/>
            <person name="Crespi M."/>
            <person name="Mangin B."/>
            <person name="Burke J.M."/>
            <person name="Salse J."/>
            <person name="Munos S."/>
            <person name="Vincourt P."/>
            <person name="Rieseberg L.H."/>
            <person name="Langlade N.B."/>
        </authorList>
    </citation>
    <scope>NUCLEOTIDE SEQUENCE [LARGE SCALE GENOMIC DNA]</scope>
    <source>
        <strain evidence="3">cv. SF193</strain>
        <tissue evidence="1">Leaves</tissue>
    </source>
</reference>
<dbReference type="InParanoid" id="A0A251THK5"/>
<reference evidence="2" key="2">
    <citation type="submission" date="2017-02" db="EMBL/GenBank/DDBJ databases">
        <title>Sunflower complete genome.</title>
        <authorList>
            <person name="Langlade N."/>
            <person name="Munos S."/>
        </authorList>
    </citation>
    <scope>NUCLEOTIDE SEQUENCE [LARGE SCALE GENOMIC DNA]</scope>
    <source>
        <tissue evidence="2">Leaves</tissue>
    </source>
</reference>
<name>A0A251THK5_HELAN</name>
<proteinExistence type="predicted"/>
<evidence type="ECO:0000313" key="2">
    <source>
        <dbReference type="EMBL" id="OTG10600.1"/>
    </source>
</evidence>
<dbReference type="EMBL" id="MNCJ02000325">
    <property type="protein sequence ID" value="KAF5785896.1"/>
    <property type="molecule type" value="Genomic_DNA"/>
</dbReference>
<reference evidence="1" key="3">
    <citation type="submission" date="2020-06" db="EMBL/GenBank/DDBJ databases">
        <title>Helianthus annuus Genome sequencing and assembly Release 2.</title>
        <authorList>
            <person name="Gouzy J."/>
            <person name="Langlade N."/>
            <person name="Munos S."/>
        </authorList>
    </citation>
    <scope>NUCLEOTIDE SEQUENCE</scope>
    <source>
        <tissue evidence="1">Leaves</tissue>
    </source>
</reference>
<dbReference type="Proteomes" id="UP000215914">
    <property type="component" value="Chromosome 10"/>
</dbReference>
<dbReference type="EMBL" id="CM007899">
    <property type="protein sequence ID" value="OTG10600.1"/>
    <property type="molecule type" value="Genomic_DNA"/>
</dbReference>
<organism evidence="2 3">
    <name type="scientific">Helianthus annuus</name>
    <name type="common">Common sunflower</name>
    <dbReference type="NCBI Taxonomy" id="4232"/>
    <lineage>
        <taxon>Eukaryota</taxon>
        <taxon>Viridiplantae</taxon>
        <taxon>Streptophyta</taxon>
        <taxon>Embryophyta</taxon>
        <taxon>Tracheophyta</taxon>
        <taxon>Spermatophyta</taxon>
        <taxon>Magnoliopsida</taxon>
        <taxon>eudicotyledons</taxon>
        <taxon>Gunneridae</taxon>
        <taxon>Pentapetalae</taxon>
        <taxon>asterids</taxon>
        <taxon>campanulids</taxon>
        <taxon>Asterales</taxon>
        <taxon>Asteraceae</taxon>
        <taxon>Asteroideae</taxon>
        <taxon>Heliantheae alliance</taxon>
        <taxon>Heliantheae</taxon>
        <taxon>Helianthus</taxon>
    </lineage>
</organism>
<gene>
    <name evidence="2" type="ORF">HannXRQ_Chr10g0289421</name>
    <name evidence="1" type="ORF">HanXRQr2_Chr10g0434191</name>
</gene>
<sequence length="65" mass="7067">MKNSSTHLPNNSPMASESINQNHLHILMIPLLAPGHTIPMIDMAKMLAQRPNVTVTIVTTPVNAI</sequence>
<dbReference type="SUPFAM" id="SSF53756">
    <property type="entry name" value="UDP-Glycosyltransferase/glycogen phosphorylase"/>
    <property type="match status" value="1"/>
</dbReference>
<dbReference type="GO" id="GO:0016740">
    <property type="term" value="F:transferase activity"/>
    <property type="evidence" value="ECO:0007669"/>
    <property type="project" value="UniProtKB-KW"/>
</dbReference>
<keyword evidence="3" id="KW-1185">Reference proteome</keyword>
<protein>
    <submittedName>
        <fullName evidence="2">Putative UDP-glucuronosyl/UDP-glucosyltransferase</fullName>
    </submittedName>
</protein>
<evidence type="ECO:0000313" key="1">
    <source>
        <dbReference type="EMBL" id="KAF5785896.1"/>
    </source>
</evidence>